<accession>K0S1J1</accession>
<dbReference type="Proteomes" id="UP000266841">
    <property type="component" value="Unassembled WGS sequence"/>
</dbReference>
<organism evidence="2 3">
    <name type="scientific">Thalassiosira oceanica</name>
    <name type="common">Marine diatom</name>
    <dbReference type="NCBI Taxonomy" id="159749"/>
    <lineage>
        <taxon>Eukaryota</taxon>
        <taxon>Sar</taxon>
        <taxon>Stramenopiles</taxon>
        <taxon>Ochrophyta</taxon>
        <taxon>Bacillariophyta</taxon>
        <taxon>Coscinodiscophyceae</taxon>
        <taxon>Thalassiosirophycidae</taxon>
        <taxon>Thalassiosirales</taxon>
        <taxon>Thalassiosiraceae</taxon>
        <taxon>Thalassiosira</taxon>
    </lineage>
</organism>
<evidence type="ECO:0000313" key="3">
    <source>
        <dbReference type="Proteomes" id="UP000266841"/>
    </source>
</evidence>
<sequence length="143" mass="15322">MNDDDPGNVSSFSPPAEGEDSGEVPPVPTEEEAPGRREAAEDELPRARMARAEGVSGIVSRDGPRSQKGRSADGSSIRGGLQSSSSNPRQLGRVSAGGFFEQIAPEEGAWRPPIAELRLGFGRRRLQPEVVTRLGLRMRQSTV</sequence>
<protein>
    <submittedName>
        <fullName evidence="2">Uncharacterized protein</fullName>
    </submittedName>
</protein>
<proteinExistence type="predicted"/>
<evidence type="ECO:0000313" key="2">
    <source>
        <dbReference type="EMBL" id="EJK52702.1"/>
    </source>
</evidence>
<feature type="region of interest" description="Disordered" evidence="1">
    <location>
        <begin position="1"/>
        <end position="93"/>
    </location>
</feature>
<gene>
    <name evidence="2" type="ORF">THAOC_27997</name>
</gene>
<feature type="compositionally biased region" description="Low complexity" evidence="1">
    <location>
        <begin position="74"/>
        <end position="86"/>
    </location>
</feature>
<dbReference type="EMBL" id="AGNL01039371">
    <property type="protein sequence ID" value="EJK52702.1"/>
    <property type="molecule type" value="Genomic_DNA"/>
</dbReference>
<comment type="caution">
    <text evidence="2">The sequence shown here is derived from an EMBL/GenBank/DDBJ whole genome shotgun (WGS) entry which is preliminary data.</text>
</comment>
<evidence type="ECO:0000256" key="1">
    <source>
        <dbReference type="SAM" id="MobiDB-lite"/>
    </source>
</evidence>
<feature type="compositionally biased region" description="Basic and acidic residues" evidence="1">
    <location>
        <begin position="33"/>
        <end position="46"/>
    </location>
</feature>
<dbReference type="AlphaFoldDB" id="K0S1J1"/>
<keyword evidence="3" id="KW-1185">Reference proteome</keyword>
<reference evidence="2 3" key="1">
    <citation type="journal article" date="2012" name="Genome Biol.">
        <title>Genome and low-iron response of an oceanic diatom adapted to chronic iron limitation.</title>
        <authorList>
            <person name="Lommer M."/>
            <person name="Specht M."/>
            <person name="Roy A.S."/>
            <person name="Kraemer L."/>
            <person name="Andreson R."/>
            <person name="Gutowska M.A."/>
            <person name="Wolf J."/>
            <person name="Bergner S.V."/>
            <person name="Schilhabel M.B."/>
            <person name="Klostermeier U.C."/>
            <person name="Beiko R.G."/>
            <person name="Rosenstiel P."/>
            <person name="Hippler M."/>
            <person name="Laroche J."/>
        </authorList>
    </citation>
    <scope>NUCLEOTIDE SEQUENCE [LARGE SCALE GENOMIC DNA]</scope>
    <source>
        <strain evidence="2 3">CCMP1005</strain>
    </source>
</reference>
<name>K0S1J1_THAOC</name>